<dbReference type="SMART" id="SM00179">
    <property type="entry name" value="EGF_CA"/>
    <property type="match status" value="2"/>
</dbReference>
<feature type="compositionally biased region" description="Basic and acidic residues" evidence="6">
    <location>
        <begin position="1780"/>
        <end position="1791"/>
    </location>
</feature>
<evidence type="ECO:0000256" key="1">
    <source>
        <dbReference type="ARBA" id="ARBA00022536"/>
    </source>
</evidence>
<proteinExistence type="predicted"/>
<dbReference type="PANTHER" id="PTHR46534">
    <property type="entry name" value="IGGFC_BINDING DOMAIN-CONTAINING PROTEIN"/>
    <property type="match status" value="1"/>
</dbReference>
<feature type="disulfide bond" evidence="5">
    <location>
        <begin position="198"/>
        <end position="207"/>
    </location>
</feature>
<evidence type="ECO:0000259" key="8">
    <source>
        <dbReference type="PROSITE" id="PS50026"/>
    </source>
</evidence>
<dbReference type="PROSITE" id="PS00010">
    <property type="entry name" value="ASX_HYDROXYL"/>
    <property type="match status" value="2"/>
</dbReference>
<feature type="compositionally biased region" description="Low complexity" evidence="6">
    <location>
        <begin position="1294"/>
        <end position="1332"/>
    </location>
</feature>
<comment type="caution">
    <text evidence="9">The sequence shown here is derived from an EMBL/GenBank/DDBJ whole genome shotgun (WGS) entry which is preliminary data.</text>
</comment>
<dbReference type="GO" id="GO:0005509">
    <property type="term" value="F:calcium ion binding"/>
    <property type="evidence" value="ECO:0007669"/>
    <property type="project" value="InterPro"/>
</dbReference>
<dbReference type="PANTHER" id="PTHR46534:SF1">
    <property type="entry name" value="IGGFC-BINDING PROTEIN N-TERMINAL DOMAIN-CONTAINING PROTEIN"/>
    <property type="match status" value="1"/>
</dbReference>
<keyword evidence="7" id="KW-1133">Transmembrane helix</keyword>
<sequence length="1941" mass="216070">MLCYLYITAAYGGKCRITSQCVDRYNFCENNICVCAYGYVYNTHLQFCQAEHGSHCHNHADCKAAPSLLVCVDNKCVCQKGYQYHNGACKGSFGMACPNGGHCISGVCNADNRCGCAVNQQFSNTTASCKVLFNGRCYKSADCYDAAAVCTGNICQCAVGFKYDQLLHGCTEINECESSPCANGGSCVDLLRGYICNCPPLFTGSRCNISTDFCKHAVCRNGGSCRNLETDYICICNQGHTGRHCQVTTPTKVQDLVEIEISVPTHISIDSSEFKSDIGQRLILAADHAYCRKNNLRPECKKLVRRRKKREYNIQHSGSWTVQLDRVERLYGMDIQVVRIFFSVRYDYRQQDSKVVCFLYSLLSPMELAIALGYKVVKHPSVVADSGIGHQLCLLKSVFNGSQSQHLSYSKASLSSRLALAVQTALYIREKVLVNGNFSSTATSYASSTYQNTSVVIRDVRMFPSNSSIEIVYYAVSDGYCYSAFAISSLLNNLSAEQFNRITLESAIIKAAPYNQSVQKSKVEYQYAFFIIVKMLPTVQLDNILTWKSLEERLTKMIVYVFGLENMATTNTSGSGRPHTAHASGSLTCKLLMADRVEPFSSVRLVLVVKKDNTFVEPTRMVKLLKSADVDVLSVLLKEVIGVPLVCQVYIENDGNTETIKPSTAAVSVQVSVTQPSNSSCESRHHYGMQSKRYWVKTVVKVPLEMSVSNAAFVSQLEKKLTALLKAAFSQKLIKERPSYKPAETERRKRSQFDIPSDICTKVVQVSRLNSSTSLTEVIYYAIKSRQPIRAISLVNMMLSYDIQELAVALSLVIYKKAEVYGQDYSPMLTRTSSGKEFLLVFMENYVEGSRKPDYPMLKVVLVTCGDTVARVVLETPLSDSFNKQVVVYPNRSATVLLPASLMLKGIEQSYKTIRITSSSDITVTAYNQEQMSQDSYTVLPVFNLGLVYHIITYWPSTVQSQFAVVATQGNTRIKIQFLKNKSITVRLNGRVYTSSMDIVLRQYEALQIQSLQDLTGTTVCSDKPVALYSGNICTNIRGLSRDHLSMQLLPEEYNGRSFVVIPYTSSHSAGTIAKILATENNTIVYYPSKDQDIILQHAGESHTLSWSVTDGTEYGEGHFLFSSKPIVVTIFSYSGSSQGLNTLGDPSMSLVPPMSAYQSIYRFSLPSSGKITHHVRIAIDSPEYEGLLLNGEVLSAKTIWYPVLGTSPTIVTATINLVSGTYSLYHRNPYMTFLLHIYGAAMYESYSFEAGSCKTKYNSTYSKGYSTLGKLSFAITTTPTTSTTSTITPITAIPTRTTSPTTTPTTTSATTTPTTTAPTTITSTKPMTTKAPKTRSSSNRKTPVVVRTTPKAATPLSFSTDLHSVGTKTVERRSLLPNSSESATVGAAGFDNSTSESKEILPTLPSTSVHETLPKGAFTEEYWVALTISLPNKTLAQVTSTLEEQLLNRFINALENKSRRSLFALREKRFASKRTFKLQIIECRQLGDGRCDLIFYITQNDLELDAGKVESIYSRLTTASLSTYLADVKVHSAVRVYRTATTIASTTENTSSAHELNTTDGIQESADSDEVVEETVNTSVTGWIVGAVAMVCFLIGAACFIMKFWTNSKEKQTWIQRRLSKDPTLLPPDMLAKSYKRNSSAVSKNKLKIEEDLEADGSFSNDSESGRTRRQSKRAGTSSRRSSDHRRSRVRSLAQSRNSRRNSRRSSRHVSKQSSRHSMGDVSNSSDNSLRQKFNSKHKNHRRSTTKYVKQNSRPVSTKPSVEHELAEQRVSFRTSSRRMSEKGERHSLEDSQDYSSSESREIYVYSKQGTSDDSNNSERYSRRNSRRQTSVSKQQTRQNSFKKFEIPSSSLGSSTSSTPPPRSRKNSLRKSRNESRVKRIKEQRLSKDEELGDAPSMVHGLEDDNVTNKADAPDNSQFQYLSFLDKQRNKEKFRKRSQL</sequence>
<evidence type="ECO:0000256" key="6">
    <source>
        <dbReference type="SAM" id="MobiDB-lite"/>
    </source>
</evidence>
<dbReference type="PROSITE" id="PS01187">
    <property type="entry name" value="EGF_CA"/>
    <property type="match status" value="1"/>
</dbReference>
<keyword evidence="10" id="KW-1185">Reference proteome</keyword>
<dbReference type="PROSITE" id="PS50026">
    <property type="entry name" value="EGF_3"/>
    <property type="match status" value="2"/>
</dbReference>
<evidence type="ECO:0000256" key="3">
    <source>
        <dbReference type="ARBA" id="ARBA00023157"/>
    </source>
</evidence>
<organism evidence="9 10">
    <name type="scientific">Bugula neritina</name>
    <name type="common">Brown bryozoan</name>
    <name type="synonym">Sertularia neritina</name>
    <dbReference type="NCBI Taxonomy" id="10212"/>
    <lineage>
        <taxon>Eukaryota</taxon>
        <taxon>Metazoa</taxon>
        <taxon>Spiralia</taxon>
        <taxon>Lophotrochozoa</taxon>
        <taxon>Bryozoa</taxon>
        <taxon>Gymnolaemata</taxon>
        <taxon>Cheilostomatida</taxon>
        <taxon>Flustrina</taxon>
        <taxon>Buguloidea</taxon>
        <taxon>Bugulidae</taxon>
        <taxon>Bugula</taxon>
    </lineage>
</organism>
<protein>
    <recommendedName>
        <fullName evidence="8">EGF-like domain-containing protein</fullName>
    </recommendedName>
</protein>
<keyword evidence="2" id="KW-0677">Repeat</keyword>
<reference evidence="9" key="1">
    <citation type="submission" date="2020-06" db="EMBL/GenBank/DDBJ databases">
        <title>Draft genome of Bugula neritina, a colonial animal packing powerful symbionts and potential medicines.</title>
        <authorList>
            <person name="Rayko M."/>
        </authorList>
    </citation>
    <scope>NUCLEOTIDE SEQUENCE [LARGE SCALE GENOMIC DNA]</scope>
    <source>
        <strain evidence="9">Kwan_BN1</strain>
    </source>
</reference>
<feature type="transmembrane region" description="Helical" evidence="7">
    <location>
        <begin position="1584"/>
        <end position="1606"/>
    </location>
</feature>
<evidence type="ECO:0000313" key="10">
    <source>
        <dbReference type="Proteomes" id="UP000593567"/>
    </source>
</evidence>
<gene>
    <name evidence="9" type="ORF">EB796_001305</name>
</gene>
<dbReference type="InterPro" id="IPR018097">
    <property type="entry name" value="EGF_Ca-bd_CS"/>
</dbReference>
<feature type="compositionally biased region" description="Basic residues" evidence="6">
    <location>
        <begin position="1699"/>
        <end position="1716"/>
    </location>
</feature>
<feature type="region of interest" description="Disordered" evidence="6">
    <location>
        <begin position="1294"/>
        <end position="1347"/>
    </location>
</feature>
<feature type="compositionally biased region" description="Polar residues" evidence="6">
    <location>
        <begin position="1747"/>
        <end position="1761"/>
    </location>
</feature>
<feature type="compositionally biased region" description="Basic and acidic residues" evidence="6">
    <location>
        <begin position="1873"/>
        <end position="1891"/>
    </location>
</feature>
<evidence type="ECO:0000256" key="2">
    <source>
        <dbReference type="ARBA" id="ARBA00022737"/>
    </source>
</evidence>
<feature type="disulfide bond" evidence="5">
    <location>
        <begin position="236"/>
        <end position="245"/>
    </location>
</feature>
<evidence type="ECO:0000256" key="7">
    <source>
        <dbReference type="SAM" id="Phobius"/>
    </source>
</evidence>
<dbReference type="SMART" id="SM00181">
    <property type="entry name" value="EGF"/>
    <property type="match status" value="5"/>
</dbReference>
<dbReference type="OrthoDB" id="10005154at2759"/>
<dbReference type="InterPro" id="IPR000742">
    <property type="entry name" value="EGF"/>
</dbReference>
<feature type="compositionally biased region" description="Polar residues" evidence="6">
    <location>
        <begin position="1717"/>
        <end position="1734"/>
    </location>
</feature>
<dbReference type="InterPro" id="IPR035234">
    <property type="entry name" value="IgGFc-bd_N"/>
</dbReference>
<evidence type="ECO:0000313" key="9">
    <source>
        <dbReference type="EMBL" id="KAF6040382.1"/>
    </source>
</evidence>
<dbReference type="Pfam" id="PF17517">
    <property type="entry name" value="IgGFc_binding"/>
    <property type="match status" value="1"/>
</dbReference>
<dbReference type="Pfam" id="PF00008">
    <property type="entry name" value="EGF"/>
    <property type="match status" value="1"/>
</dbReference>
<feature type="compositionally biased region" description="Low complexity" evidence="6">
    <location>
        <begin position="1849"/>
        <end position="1859"/>
    </location>
</feature>
<evidence type="ECO:0000256" key="5">
    <source>
        <dbReference type="PROSITE-ProRule" id="PRU00076"/>
    </source>
</evidence>
<feature type="domain" description="EGF-like" evidence="8">
    <location>
        <begin position="172"/>
        <end position="208"/>
    </location>
</feature>
<dbReference type="FunFam" id="2.10.25.10:FF:000117">
    <property type="entry name" value="Delta-like protein"/>
    <property type="match status" value="1"/>
</dbReference>
<keyword evidence="7" id="KW-0472">Membrane</keyword>
<dbReference type="PROSITE" id="PS00022">
    <property type="entry name" value="EGF_1"/>
    <property type="match status" value="2"/>
</dbReference>
<feature type="compositionally biased region" description="Basic residues" evidence="6">
    <location>
        <begin position="1735"/>
        <end position="1746"/>
    </location>
</feature>
<name>A0A7J7KQD7_BUGNE</name>
<keyword evidence="7" id="KW-0812">Transmembrane</keyword>
<dbReference type="SUPFAM" id="SSF57196">
    <property type="entry name" value="EGF/Laminin"/>
    <property type="match status" value="2"/>
</dbReference>
<feature type="region of interest" description="Disordered" evidence="6">
    <location>
        <begin position="1371"/>
        <end position="1406"/>
    </location>
</feature>
<accession>A0A7J7KQD7</accession>
<dbReference type="Gene3D" id="2.10.25.10">
    <property type="entry name" value="Laminin"/>
    <property type="match status" value="2"/>
</dbReference>
<dbReference type="InterPro" id="IPR001881">
    <property type="entry name" value="EGF-like_Ca-bd_dom"/>
</dbReference>
<keyword evidence="1 5" id="KW-0245">EGF-like domain</keyword>
<comment type="caution">
    <text evidence="5">Lacks conserved residue(s) required for the propagation of feature annotation.</text>
</comment>
<feature type="compositionally biased region" description="Polar residues" evidence="6">
    <location>
        <begin position="1830"/>
        <end position="1843"/>
    </location>
</feature>
<dbReference type="CDD" id="cd00054">
    <property type="entry name" value="EGF_CA"/>
    <property type="match status" value="2"/>
</dbReference>
<keyword evidence="4" id="KW-0325">Glycoprotein</keyword>
<dbReference type="Proteomes" id="UP000593567">
    <property type="component" value="Unassembled WGS sequence"/>
</dbReference>
<feature type="domain" description="EGF-like" evidence="8">
    <location>
        <begin position="210"/>
        <end position="246"/>
    </location>
</feature>
<dbReference type="EMBL" id="VXIV02000148">
    <property type="protein sequence ID" value="KAF6040382.1"/>
    <property type="molecule type" value="Genomic_DNA"/>
</dbReference>
<dbReference type="InterPro" id="IPR000152">
    <property type="entry name" value="EGF-type_Asp/Asn_hydroxyl_site"/>
</dbReference>
<keyword evidence="3 5" id="KW-1015">Disulfide bond</keyword>
<feature type="region of interest" description="Disordered" evidence="6">
    <location>
        <begin position="1657"/>
        <end position="1917"/>
    </location>
</feature>
<evidence type="ECO:0000256" key="4">
    <source>
        <dbReference type="ARBA" id="ARBA00023180"/>
    </source>
</evidence>